<evidence type="ECO:0000256" key="1">
    <source>
        <dbReference type="SAM" id="Phobius"/>
    </source>
</evidence>
<gene>
    <name evidence="2" type="ORF">EGO51_02440</name>
</gene>
<comment type="caution">
    <text evidence="2">The sequence shown here is derived from an EMBL/GenBank/DDBJ whole genome shotgun (WGS) entry which is preliminary data.</text>
</comment>
<evidence type="ECO:0000313" key="2">
    <source>
        <dbReference type="EMBL" id="KAA9408685.1"/>
    </source>
</evidence>
<feature type="transmembrane region" description="Helical" evidence="1">
    <location>
        <begin position="301"/>
        <end position="321"/>
    </location>
</feature>
<dbReference type="PANTHER" id="PTHR43471">
    <property type="entry name" value="ABC TRANSPORTER PERMEASE"/>
    <property type="match status" value="1"/>
</dbReference>
<keyword evidence="1" id="KW-0472">Membrane</keyword>
<feature type="transmembrane region" description="Helical" evidence="1">
    <location>
        <begin position="169"/>
        <end position="190"/>
    </location>
</feature>
<proteinExistence type="predicted"/>
<organism evidence="2 3">
    <name type="scientific">Haloarcula hispanica</name>
    <dbReference type="NCBI Taxonomy" id="51589"/>
    <lineage>
        <taxon>Archaea</taxon>
        <taxon>Methanobacteriati</taxon>
        <taxon>Methanobacteriota</taxon>
        <taxon>Stenosarchaea group</taxon>
        <taxon>Halobacteria</taxon>
        <taxon>Halobacteriales</taxon>
        <taxon>Haloarculaceae</taxon>
        <taxon>Haloarcula</taxon>
    </lineage>
</organism>
<feature type="transmembrane region" description="Helical" evidence="1">
    <location>
        <begin position="43"/>
        <end position="67"/>
    </location>
</feature>
<dbReference type="EMBL" id="RQWK01000001">
    <property type="protein sequence ID" value="KAA9408685.1"/>
    <property type="molecule type" value="Genomic_DNA"/>
</dbReference>
<reference evidence="2 3" key="1">
    <citation type="submission" date="2018-11" db="EMBL/GenBank/DDBJ databases">
        <title>Genomic analysis of Haloarcula hispanica CBA1121.</title>
        <authorList>
            <person name="Kim Y.B."/>
            <person name="Roh S.W."/>
        </authorList>
    </citation>
    <scope>NUCLEOTIDE SEQUENCE [LARGE SCALE GENOMIC DNA]</scope>
    <source>
        <strain evidence="2 3">CBA1121</strain>
    </source>
</reference>
<keyword evidence="1" id="KW-1133">Transmembrane helix</keyword>
<evidence type="ECO:0000313" key="3">
    <source>
        <dbReference type="Proteomes" id="UP000326244"/>
    </source>
</evidence>
<dbReference type="RefSeq" id="WP_050037446.1">
    <property type="nucleotide sequence ID" value="NZ_RQWK01000001.1"/>
</dbReference>
<dbReference type="GeneID" id="25155982"/>
<dbReference type="GO" id="GO:0005886">
    <property type="term" value="C:plasma membrane"/>
    <property type="evidence" value="ECO:0007669"/>
    <property type="project" value="UniProtKB-SubCell"/>
</dbReference>
<keyword evidence="1" id="KW-0812">Transmembrane</keyword>
<name>A0A5J5LHI1_HALHI</name>
<accession>A0A5J5LHI1</accession>
<protein>
    <submittedName>
        <fullName evidence="2">ABC transporter permease</fullName>
    </submittedName>
</protein>
<sequence>MSPEQNPVKRFISDVDTSIKNSEFADWYPIVKKEFADMIRTRAVLVLAIIFLTGLVLFPIIALYSPLGSNAKAASGVLNLVVTSPRVLSVIIPIAAIGFTYTAISGERERGSLKILMSLPYTRKDVIIGKLIGRYLSIATTLVVIFVLQILVFLPEAGSDIALGFYSKLYGLTLVLALTFIGFSLGASAATATAKRSLMVAAGIFLYLFALWGRAARGTGSLLQEHANVASATSIKIELFLKLLNPTRAYQVLVQSTTNSEATVAQVRAQMVSGGILSAGREQQAFNILEGAVPWYLSDPFAFVILLAWCIVPLAIGYQLFNGADL</sequence>
<dbReference type="PANTHER" id="PTHR43471:SF1">
    <property type="entry name" value="ABC TRANSPORTER PERMEASE PROTEIN NOSY-RELATED"/>
    <property type="match status" value="1"/>
</dbReference>
<feature type="transmembrane region" description="Helical" evidence="1">
    <location>
        <begin position="197"/>
        <end position="215"/>
    </location>
</feature>
<feature type="transmembrane region" description="Helical" evidence="1">
    <location>
        <begin position="87"/>
        <end position="104"/>
    </location>
</feature>
<dbReference type="Pfam" id="PF12679">
    <property type="entry name" value="ABC2_membrane_2"/>
    <property type="match status" value="1"/>
</dbReference>
<dbReference type="GO" id="GO:0140359">
    <property type="term" value="F:ABC-type transporter activity"/>
    <property type="evidence" value="ECO:0007669"/>
    <property type="project" value="InterPro"/>
</dbReference>
<dbReference type="Proteomes" id="UP000326244">
    <property type="component" value="Unassembled WGS sequence"/>
</dbReference>
<dbReference type="AlphaFoldDB" id="A0A5J5LHI1"/>
<feature type="transmembrane region" description="Helical" evidence="1">
    <location>
        <begin position="132"/>
        <end position="154"/>
    </location>
</feature>